<sequence length="238" mass="26261">MELAGIDLAWHGEKNPSAIAVGNLEQNVLHLSELYPACIGIRDIMNISANACGIAIDAPLIINNASGQRECEKKIGSMYGSRGASCHTSNLNLYPDALSVNFANALIAQGFSHLDTNKWIIECYPHPSLIEIFGLPERLKYKKGKKAVKILGQVKLADLIKSLSESEILKFIIPKQFEKHLDEAYINKLIGKSIKTNEDVLDSIICLYIAGLYQLKKSGRLFGDKQNGYVWVPQGMCV</sequence>
<comment type="caution">
    <text evidence="1">The sequence shown here is derived from an EMBL/GenBank/DDBJ whole genome shotgun (WGS) entry which is preliminary data.</text>
</comment>
<reference evidence="1" key="1">
    <citation type="submission" date="2022-11" db="EMBL/GenBank/DDBJ databases">
        <title>Parathalassolutuus dongxingensis gen. nov., sp. nov., a novel member of family Oceanospirillaceae isolated from a coastal shrimp pond in Guangxi, China.</title>
        <authorList>
            <person name="Chen H."/>
        </authorList>
    </citation>
    <scope>NUCLEOTIDE SEQUENCE</scope>
    <source>
        <strain evidence="1">G-43</strain>
    </source>
</reference>
<dbReference type="InterPro" id="IPR007362">
    <property type="entry name" value="DUF429"/>
</dbReference>
<dbReference type="RefSeq" id="WP_283172303.1">
    <property type="nucleotide sequence ID" value="NZ_JAPNOA010000009.1"/>
</dbReference>
<dbReference type="EMBL" id="JAPNOA010000009">
    <property type="protein sequence ID" value="MCY0964085.1"/>
    <property type="molecule type" value="Genomic_DNA"/>
</dbReference>
<protein>
    <submittedName>
        <fullName evidence="1">DUF429 domain-containing protein</fullName>
    </submittedName>
</protein>
<gene>
    <name evidence="1" type="ORF">OUO13_02695</name>
</gene>
<dbReference type="AlphaFoldDB" id="A0A9X3IRC2"/>
<dbReference type="Pfam" id="PF04250">
    <property type="entry name" value="DUF429"/>
    <property type="match status" value="1"/>
</dbReference>
<dbReference type="PIRSF" id="PIRSF018008">
    <property type="entry name" value="UCP018008"/>
    <property type="match status" value="1"/>
</dbReference>
<name>A0A9X3IRC2_9GAMM</name>
<organism evidence="1 2">
    <name type="scientific">Parathalassolituus penaei</name>
    <dbReference type="NCBI Taxonomy" id="2997323"/>
    <lineage>
        <taxon>Bacteria</taxon>
        <taxon>Pseudomonadati</taxon>
        <taxon>Pseudomonadota</taxon>
        <taxon>Gammaproteobacteria</taxon>
        <taxon>Oceanospirillales</taxon>
        <taxon>Oceanospirillaceae</taxon>
        <taxon>Parathalassolituus</taxon>
    </lineage>
</organism>
<dbReference type="Proteomes" id="UP001150830">
    <property type="component" value="Unassembled WGS sequence"/>
</dbReference>
<keyword evidence="2" id="KW-1185">Reference proteome</keyword>
<accession>A0A9X3IRC2</accession>
<dbReference type="InterPro" id="IPR008306">
    <property type="entry name" value="UCP018008"/>
</dbReference>
<evidence type="ECO:0000313" key="2">
    <source>
        <dbReference type="Proteomes" id="UP001150830"/>
    </source>
</evidence>
<proteinExistence type="predicted"/>
<evidence type="ECO:0000313" key="1">
    <source>
        <dbReference type="EMBL" id="MCY0964085.1"/>
    </source>
</evidence>